<evidence type="ECO:0000256" key="1">
    <source>
        <dbReference type="SAM" id="MobiDB-lite"/>
    </source>
</evidence>
<evidence type="ECO:0000313" key="3">
    <source>
        <dbReference type="Proteomes" id="UP001485043"/>
    </source>
</evidence>
<proteinExistence type="predicted"/>
<gene>
    <name evidence="2" type="ORF">WJX84_009172</name>
</gene>
<dbReference type="Proteomes" id="UP001485043">
    <property type="component" value="Unassembled WGS sequence"/>
</dbReference>
<evidence type="ECO:0000313" key="2">
    <source>
        <dbReference type="EMBL" id="KAK9866280.1"/>
    </source>
</evidence>
<keyword evidence="3" id="KW-1185">Reference proteome</keyword>
<sequence length="334" mass="36647">MGEAYSRPALLLPSRTPVAHPVPQTAFINSRNRTRSQASSDHWHTSLQRPPAQLQTFSTNAPAARGRQSHKFQADRRHDRARLDIELTDAETEQRNVLADLAQTQAGAGLDMGLLVDATRSLQERLMTGVESEAAQQSRRLRPSKGEAEKLMSAGLMLEGLQCFESGQQLGDTIWTFTLPAPRGASLRTQPLGRHSLTEGTYAAVLSVVHGRQSSPAEMTGAAAWQDLMTFGTVTEASSNSLKIAFSKPMSDRLDVHPRGRRVRVVATLSETTSDRQFAAIEQLGQLPQINPSHLNKTAPRTDLNVRLALLGDPNIHFHSMKNPIWSLELEEGG</sequence>
<accession>A0AAW1TBC9</accession>
<protein>
    <submittedName>
        <fullName evidence="2">Uncharacterized protein</fullName>
    </submittedName>
</protein>
<dbReference type="AlphaFoldDB" id="A0AAW1TBC9"/>
<organism evidence="2 3">
    <name type="scientific">Apatococcus fuscideae</name>
    <dbReference type="NCBI Taxonomy" id="2026836"/>
    <lineage>
        <taxon>Eukaryota</taxon>
        <taxon>Viridiplantae</taxon>
        <taxon>Chlorophyta</taxon>
        <taxon>core chlorophytes</taxon>
        <taxon>Trebouxiophyceae</taxon>
        <taxon>Chlorellales</taxon>
        <taxon>Chlorellaceae</taxon>
        <taxon>Apatococcus</taxon>
    </lineage>
</organism>
<dbReference type="EMBL" id="JALJOV010000174">
    <property type="protein sequence ID" value="KAK9866280.1"/>
    <property type="molecule type" value="Genomic_DNA"/>
</dbReference>
<name>A0AAW1TBC9_9CHLO</name>
<feature type="region of interest" description="Disordered" evidence="1">
    <location>
        <begin position="28"/>
        <end position="50"/>
    </location>
</feature>
<reference evidence="2 3" key="1">
    <citation type="journal article" date="2024" name="Nat. Commun.">
        <title>Phylogenomics reveals the evolutionary origins of lichenization in chlorophyte algae.</title>
        <authorList>
            <person name="Puginier C."/>
            <person name="Libourel C."/>
            <person name="Otte J."/>
            <person name="Skaloud P."/>
            <person name="Haon M."/>
            <person name="Grisel S."/>
            <person name="Petersen M."/>
            <person name="Berrin J.G."/>
            <person name="Delaux P.M."/>
            <person name="Dal Grande F."/>
            <person name="Keller J."/>
        </authorList>
    </citation>
    <scope>NUCLEOTIDE SEQUENCE [LARGE SCALE GENOMIC DNA]</scope>
    <source>
        <strain evidence="2 3">SAG 2523</strain>
    </source>
</reference>
<comment type="caution">
    <text evidence="2">The sequence shown here is derived from an EMBL/GenBank/DDBJ whole genome shotgun (WGS) entry which is preliminary data.</text>
</comment>